<dbReference type="AlphaFoldDB" id="A0A1M7FZ49"/>
<dbReference type="InterPro" id="IPR050250">
    <property type="entry name" value="Macrolide_Exporter_MacB"/>
</dbReference>
<dbReference type="Pfam" id="PF02687">
    <property type="entry name" value="FtsX"/>
    <property type="match status" value="2"/>
</dbReference>
<proteinExistence type="predicted"/>
<evidence type="ECO:0000256" key="2">
    <source>
        <dbReference type="ARBA" id="ARBA00022475"/>
    </source>
</evidence>
<evidence type="ECO:0000259" key="7">
    <source>
        <dbReference type="Pfam" id="PF02687"/>
    </source>
</evidence>
<feature type="transmembrane region" description="Helical" evidence="6">
    <location>
        <begin position="327"/>
        <end position="353"/>
    </location>
</feature>
<evidence type="ECO:0000256" key="3">
    <source>
        <dbReference type="ARBA" id="ARBA00022692"/>
    </source>
</evidence>
<protein>
    <submittedName>
        <fullName evidence="9">ABC-type antimicrobial peptide transport system, permease component</fullName>
    </submittedName>
</protein>
<reference evidence="9 10" key="1">
    <citation type="submission" date="2016-11" db="EMBL/GenBank/DDBJ databases">
        <authorList>
            <person name="Jaros S."/>
            <person name="Januszkiewicz K."/>
            <person name="Wedrychowicz H."/>
        </authorList>
    </citation>
    <scope>NUCLEOTIDE SEQUENCE [LARGE SCALE GENOMIC DNA]</scope>
    <source>
        <strain evidence="9 10">DSM 27406</strain>
    </source>
</reference>
<feature type="domain" description="MacB-like periplasmic core" evidence="8">
    <location>
        <begin position="20"/>
        <end position="239"/>
    </location>
</feature>
<dbReference type="PANTHER" id="PTHR30572">
    <property type="entry name" value="MEMBRANE COMPONENT OF TRANSPORTER-RELATED"/>
    <property type="match status" value="1"/>
</dbReference>
<dbReference type="OrthoDB" id="5933722at2"/>
<dbReference type="Pfam" id="PF12704">
    <property type="entry name" value="MacB_PCD"/>
    <property type="match status" value="2"/>
</dbReference>
<sequence length="790" mass="86177">MIRNYLKSAWRNCKSNPGYTLLNVSGLAIGMAVTLLIGMWAYEQYTYNKFLPDYKQVYQLKTNYINNDGQMETMPWVSIPLTEGVRNEVTGVEKSAITDVFSKRTFVVGDKKFEFTGGAADVDFLDIFRIPVLRGGKDLLQDPNSIVLTKSTAKAIFGDADPMNKIVKVDNQFNLRVTGIIEDVPGNATVPFDFVFPFKILFPENEWMQNARSDFGNNSFQCFVKLAPGVNPDLVAKQASGLIAKGLQDSHLTAMLHPASQWRLYDHVENGKPASGFISYVRMFMSIGILILLIACINFVNLSVAQSDKRAKEVGVRKAIGSGKTDLILQFLTQSLLLTVIATVCSLLLLAAVLPAFNALAGSELKLPVGKPAAWGVLLAFIMLVTLLAGSRPAFVLSAYRPVIVLKGLKQPGKKGSGVMKTMVIIQFAASIALIIATATIYQQIQYGKSRPTGYNISGLVSTEMTLDLSRNFTALKNDLLASGAVKSVTAATSPTTAVWSHSVINDWKGKTTASANYLNVARVAVMEDYFNTTGMQLKEGRDFHSTIAADSNTVIVNEAAVKQLGLASPIGQMITWNGTLRAQIVGVVKDALMVSPFTPSEPTVFYHSDKNGMVIYRLSEHMPTADALEKTSRIFQQYNPTYLYNYTFADVDYQQKFKMETLTGKLAGIFAVLAIFVSCLGLLGLAALTAATRTKEIAIRKVMGASVTNLWLLLSTQFVVLVMIGGAIAVPVAWMGLNSWLSKYAYHTEPSPILFAAALLLAVLITVCTVSYQAIRAALLNPVHSLKSQ</sequence>
<organism evidence="9 10">
    <name type="scientific">Chitinophaga jiangningensis</name>
    <dbReference type="NCBI Taxonomy" id="1419482"/>
    <lineage>
        <taxon>Bacteria</taxon>
        <taxon>Pseudomonadati</taxon>
        <taxon>Bacteroidota</taxon>
        <taxon>Chitinophagia</taxon>
        <taxon>Chitinophagales</taxon>
        <taxon>Chitinophagaceae</taxon>
        <taxon>Chitinophaga</taxon>
    </lineage>
</organism>
<dbReference type="GO" id="GO:0005886">
    <property type="term" value="C:plasma membrane"/>
    <property type="evidence" value="ECO:0007669"/>
    <property type="project" value="UniProtKB-SubCell"/>
</dbReference>
<name>A0A1M7FZ49_9BACT</name>
<evidence type="ECO:0000313" key="9">
    <source>
        <dbReference type="EMBL" id="SHM09098.1"/>
    </source>
</evidence>
<keyword evidence="5 6" id="KW-0472">Membrane</keyword>
<feature type="transmembrane region" description="Helical" evidence="6">
    <location>
        <begin position="754"/>
        <end position="776"/>
    </location>
</feature>
<feature type="transmembrane region" description="Helical" evidence="6">
    <location>
        <begin position="21"/>
        <end position="42"/>
    </location>
</feature>
<evidence type="ECO:0000256" key="1">
    <source>
        <dbReference type="ARBA" id="ARBA00004651"/>
    </source>
</evidence>
<keyword evidence="2" id="KW-1003">Cell membrane</keyword>
<feature type="transmembrane region" description="Helical" evidence="6">
    <location>
        <begin position="711"/>
        <end position="734"/>
    </location>
</feature>
<feature type="domain" description="MacB-like periplasmic core" evidence="8">
    <location>
        <begin position="429"/>
        <end position="593"/>
    </location>
</feature>
<evidence type="ECO:0000256" key="5">
    <source>
        <dbReference type="ARBA" id="ARBA00023136"/>
    </source>
</evidence>
<dbReference type="InterPro" id="IPR003838">
    <property type="entry name" value="ABC3_permease_C"/>
</dbReference>
<keyword evidence="3 6" id="KW-0812">Transmembrane</keyword>
<feature type="transmembrane region" description="Helical" evidence="6">
    <location>
        <begin position="373"/>
        <end position="397"/>
    </location>
</feature>
<dbReference type="RefSeq" id="WP_073083469.1">
    <property type="nucleotide sequence ID" value="NZ_FRBL01000006.1"/>
</dbReference>
<dbReference type="EMBL" id="FRBL01000006">
    <property type="protein sequence ID" value="SHM09098.1"/>
    <property type="molecule type" value="Genomic_DNA"/>
</dbReference>
<dbReference type="InterPro" id="IPR025857">
    <property type="entry name" value="MacB_PCD"/>
</dbReference>
<evidence type="ECO:0000256" key="4">
    <source>
        <dbReference type="ARBA" id="ARBA00022989"/>
    </source>
</evidence>
<feature type="transmembrane region" description="Helical" evidence="6">
    <location>
        <begin position="283"/>
        <end position="306"/>
    </location>
</feature>
<gene>
    <name evidence="9" type="ORF">SAMN05444266_106328</name>
</gene>
<feature type="domain" description="ABC3 transporter permease C-terminal" evidence="7">
    <location>
        <begin position="670"/>
        <end position="782"/>
    </location>
</feature>
<feature type="transmembrane region" description="Helical" evidence="6">
    <location>
        <begin position="667"/>
        <end position="690"/>
    </location>
</feature>
<dbReference type="Proteomes" id="UP000184420">
    <property type="component" value="Unassembled WGS sequence"/>
</dbReference>
<dbReference type="STRING" id="1419482.SAMN05444266_106328"/>
<comment type="subcellular location">
    <subcellularLocation>
        <location evidence="1">Cell membrane</location>
        <topology evidence="1">Multi-pass membrane protein</topology>
    </subcellularLocation>
</comment>
<evidence type="ECO:0000259" key="8">
    <source>
        <dbReference type="Pfam" id="PF12704"/>
    </source>
</evidence>
<feature type="domain" description="ABC3 transporter permease C-terminal" evidence="7">
    <location>
        <begin position="286"/>
        <end position="390"/>
    </location>
</feature>
<keyword evidence="10" id="KW-1185">Reference proteome</keyword>
<accession>A0A1M7FZ49</accession>
<dbReference type="PANTHER" id="PTHR30572:SF18">
    <property type="entry name" value="ABC-TYPE MACROLIDE FAMILY EXPORT SYSTEM PERMEASE COMPONENT 2"/>
    <property type="match status" value="1"/>
</dbReference>
<keyword evidence="4 6" id="KW-1133">Transmembrane helix</keyword>
<evidence type="ECO:0000313" key="10">
    <source>
        <dbReference type="Proteomes" id="UP000184420"/>
    </source>
</evidence>
<evidence type="ECO:0000256" key="6">
    <source>
        <dbReference type="SAM" id="Phobius"/>
    </source>
</evidence>
<feature type="transmembrane region" description="Helical" evidence="6">
    <location>
        <begin position="418"/>
        <end position="442"/>
    </location>
</feature>
<dbReference type="GO" id="GO:0022857">
    <property type="term" value="F:transmembrane transporter activity"/>
    <property type="evidence" value="ECO:0007669"/>
    <property type="project" value="TreeGrafter"/>
</dbReference>